<reference evidence="3" key="2">
    <citation type="submission" date="2020-06" db="EMBL/GenBank/DDBJ databases">
        <title>Whole Genome Sequence of Bradyrhizobium sp. Strain 323S2.</title>
        <authorList>
            <person name="Bromfield E.S.P."/>
        </authorList>
    </citation>
    <scope>NUCLEOTIDE SEQUENCE [LARGE SCALE GENOMIC DNA]</scope>
    <source>
        <strain evidence="3">323S2</strain>
    </source>
</reference>
<dbReference type="InterPro" id="IPR001279">
    <property type="entry name" value="Metallo-B-lactamas"/>
</dbReference>
<protein>
    <submittedName>
        <fullName evidence="3">MBL fold metallo-hydrolase</fullName>
    </submittedName>
</protein>
<dbReference type="Proteomes" id="UP000564836">
    <property type="component" value="Plasmid pBb323S2c"/>
</dbReference>
<evidence type="ECO:0000313" key="4">
    <source>
        <dbReference type="EMBL" id="UGX89812.1"/>
    </source>
</evidence>
<keyword evidence="4" id="KW-0614">Plasmid</keyword>
<dbReference type="SMART" id="SM00849">
    <property type="entry name" value="Lactamase_B"/>
    <property type="match status" value="1"/>
</dbReference>
<dbReference type="InterPro" id="IPR050855">
    <property type="entry name" value="NDM-1-like"/>
</dbReference>
<feature type="domain" description="Metallo-beta-lactamase" evidence="2">
    <location>
        <begin position="47"/>
        <end position="222"/>
    </location>
</feature>
<dbReference type="AlphaFoldDB" id="A0A7Z0QQE9"/>
<dbReference type="PANTHER" id="PTHR42951:SF4">
    <property type="entry name" value="ACYL-COENZYME A THIOESTERASE MBLAC2"/>
    <property type="match status" value="1"/>
</dbReference>
<accession>A0A7Z0QQE9</accession>
<dbReference type="GO" id="GO:0016787">
    <property type="term" value="F:hydrolase activity"/>
    <property type="evidence" value="ECO:0007669"/>
    <property type="project" value="UniProtKB-KW"/>
</dbReference>
<keyword evidence="3" id="KW-0378">Hydrolase</keyword>
<dbReference type="InterPro" id="IPR036866">
    <property type="entry name" value="RibonucZ/Hydroxyglut_hydro"/>
</dbReference>
<dbReference type="PANTHER" id="PTHR42951">
    <property type="entry name" value="METALLO-BETA-LACTAMASE DOMAIN-CONTAINING"/>
    <property type="match status" value="1"/>
</dbReference>
<sequence length="280" mass="30652">MPLRLDELSWIHGSADCATSTDPPLQVVSVDDDTHVLRQSKCFSFEAPFIYLLMGSEKAVLFDTGAGPDDGDPRKILPIRAAIETLLSRRAAAGRAISELVIAHTHGHGDHVFWDGQFAGRPQTRVIGRGVSAVQHAFDLPAWPEGQSIFDLGGRALIVLPLPGHVSDHIAVYDPRMQALLTGDALYPGLLTVADWAAYRRSAACLATFASEHPVSFVLGNHIEMKKTPGELYPLGTTFQPDEHPLPLSAEMFAEWHRACETIGNSPQRVARDHFIIEPR</sequence>
<evidence type="ECO:0000313" key="3">
    <source>
        <dbReference type="EMBL" id="NYY96982.1"/>
    </source>
</evidence>
<dbReference type="EMBL" id="JACBFH010000005">
    <property type="protein sequence ID" value="NYY96982.1"/>
    <property type="molecule type" value="Genomic_DNA"/>
</dbReference>
<evidence type="ECO:0000256" key="1">
    <source>
        <dbReference type="ARBA" id="ARBA00005250"/>
    </source>
</evidence>
<reference evidence="4 5" key="3">
    <citation type="journal article" date="2022" name="Int. J. Syst. Evol. Microbiol.">
        <title>Strains of Bradyrhizobium barranii sp. nov. associated with legumes native to Canada are symbionts of soybeans and belong to different subspecies (subsp. barranii subsp. nov. and subsp. apii subsp. nov.) and symbiovars (sv. glycinearum and sv. septentrionale).</title>
        <authorList>
            <person name="Bromfield E.S.P."/>
            <person name="Cloutier S."/>
            <person name="Wasai-Hara S."/>
            <person name="Minamisawa K."/>
        </authorList>
    </citation>
    <scope>NUCLEOTIDE SEQUENCE [LARGE SCALE GENOMIC DNA]</scope>
    <source>
        <strain evidence="4 5">323S2</strain>
        <plasmid evidence="5">pBb323S2c</plasmid>
    </source>
</reference>
<dbReference type="SUPFAM" id="SSF56281">
    <property type="entry name" value="Metallo-hydrolase/oxidoreductase"/>
    <property type="match status" value="1"/>
</dbReference>
<name>A0A7Z0QQE9_9BRAD</name>
<comment type="similarity">
    <text evidence="1">Belongs to the metallo-beta-lactamase superfamily. Class-B beta-lactamase family.</text>
</comment>
<evidence type="ECO:0000259" key="2">
    <source>
        <dbReference type="SMART" id="SM00849"/>
    </source>
</evidence>
<reference evidence="4 5" key="1">
    <citation type="journal article" date="2017" name="Syst. Appl. Microbiol.">
        <title>Soybeans inoculated with root zone soils of Canadian native legumes harbour diverse and novel Bradyrhizobium spp. that possess agricultural potential.</title>
        <authorList>
            <person name="Bromfield E.S.P."/>
            <person name="Cloutier S."/>
            <person name="Tambong J.T."/>
            <person name="Tran Thi T.V."/>
        </authorList>
    </citation>
    <scope>NUCLEOTIDE SEQUENCE [LARGE SCALE GENOMIC DNA]</scope>
    <source>
        <strain evidence="4 5">323S2</strain>
    </source>
</reference>
<proteinExistence type="inferred from homology"/>
<dbReference type="GO" id="GO:0017001">
    <property type="term" value="P:antibiotic catabolic process"/>
    <property type="evidence" value="ECO:0007669"/>
    <property type="project" value="UniProtKB-ARBA"/>
</dbReference>
<dbReference type="Pfam" id="PF00753">
    <property type="entry name" value="Lactamase_B"/>
    <property type="match status" value="1"/>
</dbReference>
<gene>
    <name evidence="4" type="ORF">G6321_00003230</name>
    <name evidence="3" type="ORF">G6321_54965</name>
</gene>
<geneLocation type="plasmid" evidence="4 5">
    <name>pBb323S2c</name>
</geneLocation>
<organism evidence="3">
    <name type="scientific">Bradyrhizobium barranii subsp. barranii</name>
    <dbReference type="NCBI Taxonomy" id="2823807"/>
    <lineage>
        <taxon>Bacteria</taxon>
        <taxon>Pseudomonadati</taxon>
        <taxon>Pseudomonadota</taxon>
        <taxon>Alphaproteobacteria</taxon>
        <taxon>Hyphomicrobiales</taxon>
        <taxon>Nitrobacteraceae</taxon>
        <taxon>Bradyrhizobium</taxon>
        <taxon>Bradyrhizobium barranii</taxon>
    </lineage>
</organism>
<dbReference type="RefSeq" id="WP_166354664.1">
    <property type="nucleotide sequence ID" value="NZ_CP049702.1"/>
</dbReference>
<evidence type="ECO:0000313" key="5">
    <source>
        <dbReference type="Proteomes" id="UP000564836"/>
    </source>
</evidence>
<dbReference type="EMBL" id="CP088279">
    <property type="protein sequence ID" value="UGX89812.1"/>
    <property type="molecule type" value="Genomic_DNA"/>
</dbReference>
<dbReference type="Gene3D" id="3.60.15.10">
    <property type="entry name" value="Ribonuclease Z/Hydroxyacylglutathione hydrolase-like"/>
    <property type="match status" value="1"/>
</dbReference>